<evidence type="ECO:0000313" key="2">
    <source>
        <dbReference type="Proteomes" id="UP000289794"/>
    </source>
</evidence>
<accession>A0A4P6M1S5</accession>
<sequence length="94" mass="10801">MPENVAEKLHALVNLIESSDNLRDIAAMQIYHLHPLRGKREGQYAMDIAGRRADYRLVIIPLDADGNEWHENDVNVVYSSTEVIIAWEVSNHYE</sequence>
<evidence type="ECO:0008006" key="3">
    <source>
        <dbReference type="Google" id="ProtNLM"/>
    </source>
</evidence>
<dbReference type="InterPro" id="IPR035093">
    <property type="entry name" value="RelE/ParE_toxin_dom_sf"/>
</dbReference>
<gene>
    <name evidence="1" type="ORF">PMF13cell1_04563</name>
</gene>
<dbReference type="EMBL" id="CP035945">
    <property type="protein sequence ID" value="QBE98994.1"/>
    <property type="molecule type" value="Genomic_DNA"/>
</dbReference>
<organism evidence="1 2">
    <name type="scientific">Blautia producta</name>
    <dbReference type="NCBI Taxonomy" id="33035"/>
    <lineage>
        <taxon>Bacteria</taxon>
        <taxon>Bacillati</taxon>
        <taxon>Bacillota</taxon>
        <taxon>Clostridia</taxon>
        <taxon>Lachnospirales</taxon>
        <taxon>Lachnospiraceae</taxon>
        <taxon>Blautia</taxon>
    </lineage>
</organism>
<dbReference type="AlphaFoldDB" id="A0A4P6M1S5"/>
<reference evidence="1 2" key="1">
    <citation type="submission" date="2019-01" db="EMBL/GenBank/DDBJ databases">
        <title>PMF-metabolizing Aryl O-demethylase.</title>
        <authorList>
            <person name="Kim M."/>
        </authorList>
    </citation>
    <scope>NUCLEOTIDE SEQUENCE [LARGE SCALE GENOMIC DNA]</scope>
    <source>
        <strain evidence="1 2">PMF1</strain>
    </source>
</reference>
<dbReference type="Gene3D" id="3.30.2310.20">
    <property type="entry name" value="RelE-like"/>
    <property type="match status" value="1"/>
</dbReference>
<proteinExistence type="predicted"/>
<dbReference type="Proteomes" id="UP000289794">
    <property type="component" value="Chromosome"/>
</dbReference>
<evidence type="ECO:0000313" key="1">
    <source>
        <dbReference type="EMBL" id="QBE98994.1"/>
    </source>
</evidence>
<protein>
    <recommendedName>
        <fullName evidence="3">Plasmid maintenance system killer protein</fullName>
    </recommendedName>
</protein>
<dbReference type="KEGG" id="bpro:PMF13cell1_04563"/>
<name>A0A4P6M1S5_9FIRM</name>